<dbReference type="Proteomes" id="UP000283841">
    <property type="component" value="Unassembled WGS sequence"/>
</dbReference>
<dbReference type="AlphaFoldDB" id="A0A443I5A7"/>
<feature type="compositionally biased region" description="Basic and acidic residues" evidence="1">
    <location>
        <begin position="219"/>
        <end position="229"/>
    </location>
</feature>
<evidence type="ECO:0000313" key="3">
    <source>
        <dbReference type="Proteomes" id="UP000283841"/>
    </source>
</evidence>
<accession>A0A443I5A7</accession>
<keyword evidence="3" id="KW-1185">Reference proteome</keyword>
<dbReference type="EMBL" id="RCNU01000001">
    <property type="protein sequence ID" value="RWQ99244.1"/>
    <property type="molecule type" value="Genomic_DNA"/>
</dbReference>
<dbReference type="GeneID" id="39598708"/>
<proteinExistence type="predicted"/>
<comment type="caution">
    <text evidence="2">The sequence shown here is derived from an EMBL/GenBank/DDBJ whole genome shotgun (WGS) entry which is preliminary data.</text>
</comment>
<dbReference type="VEuPathDB" id="FungiDB:C8Q69DRAFT_450386"/>
<sequence>MNSRLISLDQTMLADYLERFPFLQDCRIGARCRTRLCRNPLVLSGRGRGGCLSVRLLRGRSLSIITALVGGVLRRRALRRLRLWWRGLSIIATLLRGVMRRRALGRRRVSIITLLRGRRLLRLRLLRWWRRLVVITLLRRVVRRRSLRRRRVSIITLLRGRRLLRLRLLWWRRFIVVTLLRRVVRRRSLRRRRGAITRDEAVVAVDRESRSNGQTGHHKAGDEGGDLHFETSTGG</sequence>
<dbReference type="RefSeq" id="XP_028488889.1">
    <property type="nucleotide sequence ID" value="XM_028629431.1"/>
</dbReference>
<organism evidence="2 3">
    <name type="scientific">Byssochlamys spectabilis</name>
    <name type="common">Paecilomyces variotii</name>
    <dbReference type="NCBI Taxonomy" id="264951"/>
    <lineage>
        <taxon>Eukaryota</taxon>
        <taxon>Fungi</taxon>
        <taxon>Dikarya</taxon>
        <taxon>Ascomycota</taxon>
        <taxon>Pezizomycotina</taxon>
        <taxon>Eurotiomycetes</taxon>
        <taxon>Eurotiomycetidae</taxon>
        <taxon>Eurotiales</taxon>
        <taxon>Thermoascaceae</taxon>
        <taxon>Paecilomyces</taxon>
    </lineage>
</organism>
<name>A0A443I5A7_BYSSP</name>
<protein>
    <submittedName>
        <fullName evidence="2">Uncharacterized protein</fullName>
    </submittedName>
</protein>
<evidence type="ECO:0000313" key="2">
    <source>
        <dbReference type="EMBL" id="RWQ99244.1"/>
    </source>
</evidence>
<feature type="region of interest" description="Disordered" evidence="1">
    <location>
        <begin position="207"/>
        <end position="235"/>
    </location>
</feature>
<gene>
    <name evidence="2" type="ORF">C8Q69DRAFT_450386</name>
</gene>
<evidence type="ECO:0000256" key="1">
    <source>
        <dbReference type="SAM" id="MobiDB-lite"/>
    </source>
</evidence>
<reference evidence="2 3" key="1">
    <citation type="journal article" date="2018" name="Front. Microbiol.">
        <title>Genomic and genetic insights into a cosmopolitan fungus, Paecilomyces variotii (Eurotiales).</title>
        <authorList>
            <person name="Urquhart A.S."/>
            <person name="Mondo S.J."/>
            <person name="Makela M.R."/>
            <person name="Hane J.K."/>
            <person name="Wiebenga A."/>
            <person name="He G."/>
            <person name="Mihaltcheva S."/>
            <person name="Pangilinan J."/>
            <person name="Lipzen A."/>
            <person name="Barry K."/>
            <person name="de Vries R.P."/>
            <person name="Grigoriev I.V."/>
            <person name="Idnurm A."/>
        </authorList>
    </citation>
    <scope>NUCLEOTIDE SEQUENCE [LARGE SCALE GENOMIC DNA]</scope>
    <source>
        <strain evidence="2 3">CBS 101075</strain>
    </source>
</reference>